<dbReference type="Pfam" id="PF04472">
    <property type="entry name" value="SepF"/>
    <property type="match status" value="1"/>
</dbReference>
<dbReference type="PANTHER" id="PTHR35798:SF1">
    <property type="entry name" value="CELL DIVISION PROTEIN SEPF"/>
    <property type="match status" value="1"/>
</dbReference>
<dbReference type="PANTHER" id="PTHR35798">
    <property type="entry name" value="CELL DIVISION PROTEIN SEPF"/>
    <property type="match status" value="1"/>
</dbReference>
<gene>
    <name evidence="5" type="primary">sepF</name>
    <name evidence="6" type="ORF">OXH55_06845</name>
</gene>
<evidence type="ECO:0000313" key="6">
    <source>
        <dbReference type="EMBL" id="MCY6370348.1"/>
    </source>
</evidence>
<dbReference type="InterPro" id="IPR007561">
    <property type="entry name" value="Cell_div_SepF/SepF-rel"/>
</dbReference>
<dbReference type="InterPro" id="IPR038594">
    <property type="entry name" value="SepF-like_sf"/>
</dbReference>
<evidence type="ECO:0000256" key="5">
    <source>
        <dbReference type="HAMAP-Rule" id="MF_01197"/>
    </source>
</evidence>
<name>A0ABT4CPH5_9CLOT</name>
<evidence type="ECO:0000256" key="4">
    <source>
        <dbReference type="ARBA" id="ARBA00044936"/>
    </source>
</evidence>
<dbReference type="Proteomes" id="UP001079657">
    <property type="component" value="Unassembled WGS sequence"/>
</dbReference>
<reference evidence="6" key="1">
    <citation type="submission" date="2022-12" db="EMBL/GenBank/DDBJ databases">
        <authorList>
            <person name="Wang J."/>
        </authorList>
    </citation>
    <scope>NUCLEOTIDE SEQUENCE</scope>
    <source>
        <strain evidence="6">HY-42-06</strain>
    </source>
</reference>
<evidence type="ECO:0000256" key="1">
    <source>
        <dbReference type="ARBA" id="ARBA00022618"/>
    </source>
</evidence>
<comment type="function">
    <text evidence="4 5">Cell division protein that is part of the divisome complex and is recruited early to the Z-ring. Probably stimulates Z-ring formation, perhaps through the cross-linking of FtsZ protofilaments. Its function overlaps with FtsA.</text>
</comment>
<accession>A0ABT4CPH5</accession>
<keyword evidence="2 5" id="KW-0717">Septation</keyword>
<comment type="subunit">
    <text evidence="5">Homodimer. Interacts with FtsZ.</text>
</comment>
<protein>
    <recommendedName>
        <fullName evidence="5">Cell division protein SepF</fullName>
    </recommendedName>
</protein>
<dbReference type="Gene3D" id="3.30.110.150">
    <property type="entry name" value="SepF-like protein"/>
    <property type="match status" value="1"/>
</dbReference>
<dbReference type="GO" id="GO:0051301">
    <property type="term" value="P:cell division"/>
    <property type="evidence" value="ECO:0007669"/>
    <property type="project" value="UniProtKB-KW"/>
</dbReference>
<organism evidence="6 7">
    <name type="scientific">Clostridium ganghwense</name>
    <dbReference type="NCBI Taxonomy" id="312089"/>
    <lineage>
        <taxon>Bacteria</taxon>
        <taxon>Bacillati</taxon>
        <taxon>Bacillota</taxon>
        <taxon>Clostridia</taxon>
        <taxon>Eubacteriales</taxon>
        <taxon>Clostridiaceae</taxon>
        <taxon>Clostridium</taxon>
    </lineage>
</organism>
<sequence length="153" mass="17044">MAGKMINKVMDFLGLEDEVDEIEEMENAASLEEEQPIDNIFDSSKHKIQNNKVVSIHAATSAKIIILKPTDYDQAIEICDNLRNRKIIVVNMTTLESKIAQRLLDFMAGASYALSGSLEEIEKAVYILSPSNVEISNELKSELSSKGLINWGK</sequence>
<dbReference type="HAMAP" id="MF_01197">
    <property type="entry name" value="SepF"/>
    <property type="match status" value="1"/>
</dbReference>
<evidence type="ECO:0000313" key="7">
    <source>
        <dbReference type="Proteomes" id="UP001079657"/>
    </source>
</evidence>
<evidence type="ECO:0000256" key="2">
    <source>
        <dbReference type="ARBA" id="ARBA00023210"/>
    </source>
</evidence>
<keyword evidence="5" id="KW-0963">Cytoplasm</keyword>
<dbReference type="RefSeq" id="WP_268049093.1">
    <property type="nucleotide sequence ID" value="NZ_JAPQES010000002.1"/>
</dbReference>
<dbReference type="EMBL" id="JAPQES010000002">
    <property type="protein sequence ID" value="MCY6370348.1"/>
    <property type="molecule type" value="Genomic_DNA"/>
</dbReference>
<comment type="similarity">
    <text evidence="5">Belongs to the SepF family.</text>
</comment>
<proteinExistence type="inferred from homology"/>
<comment type="subcellular location">
    <subcellularLocation>
        <location evidence="5">Cytoplasm</location>
    </subcellularLocation>
    <text evidence="5">Localizes to the division site, in a FtsZ-dependent manner.</text>
</comment>
<keyword evidence="7" id="KW-1185">Reference proteome</keyword>
<evidence type="ECO:0000256" key="3">
    <source>
        <dbReference type="ARBA" id="ARBA00023306"/>
    </source>
</evidence>
<keyword evidence="1 5" id="KW-0132">Cell division</keyword>
<comment type="caution">
    <text evidence="6">The sequence shown here is derived from an EMBL/GenBank/DDBJ whole genome shotgun (WGS) entry which is preliminary data.</text>
</comment>
<keyword evidence="3 5" id="KW-0131">Cell cycle</keyword>
<dbReference type="InterPro" id="IPR023052">
    <property type="entry name" value="Cell_div_SepF"/>
</dbReference>